<evidence type="ECO:0000313" key="5">
    <source>
        <dbReference type="Proteomes" id="UP000324632"/>
    </source>
</evidence>
<dbReference type="PANTHER" id="PTHR33480">
    <property type="entry name" value="SET DOMAIN-CONTAINING PROTEIN-RELATED"/>
    <property type="match status" value="1"/>
</dbReference>
<dbReference type="Gene3D" id="3.30.50.10">
    <property type="entry name" value="Erythroid Transcription Factor GATA-1, subunit A"/>
    <property type="match status" value="1"/>
</dbReference>
<gene>
    <name evidence="4" type="ORF">E1301_Tti023017</name>
</gene>
<comment type="caution">
    <text evidence="4">The sequence shown here is derived from an EMBL/GenBank/DDBJ whole genome shotgun (WGS) entry which is preliminary data.</text>
</comment>
<keyword evidence="5" id="KW-1185">Reference proteome</keyword>
<dbReference type="PANTHER" id="PTHR33480:SF5">
    <property type="entry name" value="SI:DKEY-51D8.9"/>
    <property type="match status" value="1"/>
</dbReference>
<dbReference type="GO" id="GO:0043565">
    <property type="term" value="F:sequence-specific DNA binding"/>
    <property type="evidence" value="ECO:0007669"/>
    <property type="project" value="InterPro"/>
</dbReference>
<feature type="domain" description="GATA-type" evidence="3">
    <location>
        <begin position="341"/>
        <end position="371"/>
    </location>
</feature>
<dbReference type="EMBL" id="SOYY01000007">
    <property type="protein sequence ID" value="KAA0719560.1"/>
    <property type="molecule type" value="Genomic_DNA"/>
</dbReference>
<evidence type="ECO:0000313" key="4">
    <source>
        <dbReference type="EMBL" id="KAA0719560.1"/>
    </source>
</evidence>
<organism evidence="4 5">
    <name type="scientific">Triplophysa tibetana</name>
    <dbReference type="NCBI Taxonomy" id="1572043"/>
    <lineage>
        <taxon>Eukaryota</taxon>
        <taxon>Metazoa</taxon>
        <taxon>Chordata</taxon>
        <taxon>Craniata</taxon>
        <taxon>Vertebrata</taxon>
        <taxon>Euteleostomi</taxon>
        <taxon>Actinopterygii</taxon>
        <taxon>Neopterygii</taxon>
        <taxon>Teleostei</taxon>
        <taxon>Ostariophysi</taxon>
        <taxon>Cypriniformes</taxon>
        <taxon>Nemacheilidae</taxon>
        <taxon>Triplophysa</taxon>
    </lineage>
</organism>
<evidence type="ECO:0000259" key="3">
    <source>
        <dbReference type="PROSITE" id="PS50114"/>
    </source>
</evidence>
<keyword evidence="2" id="KW-0479">Metal-binding</keyword>
<accession>A0A5A9PC30</accession>
<sequence length="523" mass="59024">MFVRQELWRHMKRCQSKPAMSDESAGGRHRVLTIAAVAKSAFSGQVDDGLMKVLSQMNDDEIARVVRNDFGLLQFAQSLYNRHGFNKTKHEYIRQKVRELARFILALRKKCPSFTLEDAMKPANFMNVIDAVKDAAGFNQDTHSYQTPSLALKIGHSLLKVSEILHCRALIAEDADLTNSAKAFQKLYKTKWSEYISHKALCTISDLKYNKPTKLPLTQDIDKLNDYLQRSAESAFQELSQNTTEHNYACLARLTLTRIILFNRRRVGEVSKMPLKNFLQRDDSYAFEELGLSAYEKRLCKYFTRVELKGKRGRKVAVLLSPDITKALELLGVYAGLVVSAQEPYCCSQCQTDFTRRWRKDKGGATMCEQCMSSNQKKVVKAEHTNRLKAAFVKALQQEQEILQQTTLSSSSSSSAHRMKVDPIKHSHARSSQPITRHPATIKQSPVQISRGVAAVRRIPHSFSPSSQLQNAVAAAALVSRPGVTMAYVNTSLSVQKSSSSSAERQREYLLDMIPSRPANVWK</sequence>
<dbReference type="PROSITE" id="PS50114">
    <property type="entry name" value="GATA_ZN_FINGER_2"/>
    <property type="match status" value="1"/>
</dbReference>
<evidence type="ECO:0000256" key="1">
    <source>
        <dbReference type="ARBA" id="ARBA00023242"/>
    </source>
</evidence>
<dbReference type="InterPro" id="IPR000679">
    <property type="entry name" value="Znf_GATA"/>
</dbReference>
<keyword evidence="2" id="KW-0863">Zinc-finger</keyword>
<proteinExistence type="predicted"/>
<reference evidence="4 5" key="1">
    <citation type="journal article" date="2019" name="Mol. Ecol. Resour.">
        <title>Chromosome-level genome assembly of Triplophysa tibetana, a fish adapted to the harsh high-altitude environment of the Tibetan Plateau.</title>
        <authorList>
            <person name="Yang X."/>
            <person name="Liu H."/>
            <person name="Ma Z."/>
            <person name="Zou Y."/>
            <person name="Zou M."/>
            <person name="Mao Y."/>
            <person name="Li X."/>
            <person name="Wang H."/>
            <person name="Chen T."/>
            <person name="Wang W."/>
            <person name="Yang R."/>
        </authorList>
    </citation>
    <scope>NUCLEOTIDE SEQUENCE [LARGE SCALE GENOMIC DNA]</scope>
    <source>
        <strain evidence="4">TTIB1903HZAU</strain>
        <tissue evidence="4">Muscle</tissue>
    </source>
</reference>
<keyword evidence="1" id="KW-0539">Nucleus</keyword>
<keyword evidence="2" id="KW-0862">Zinc</keyword>
<dbReference type="Proteomes" id="UP000324632">
    <property type="component" value="Chromosome 7"/>
</dbReference>
<dbReference type="Pfam" id="PF00320">
    <property type="entry name" value="GATA"/>
    <property type="match status" value="1"/>
</dbReference>
<dbReference type="SUPFAM" id="SSF57716">
    <property type="entry name" value="Glucocorticoid receptor-like (DNA-binding domain)"/>
    <property type="match status" value="1"/>
</dbReference>
<name>A0A5A9PC30_9TELE</name>
<protein>
    <submittedName>
        <fullName evidence="4">Transcriptional repressor p66-alpha</fullName>
    </submittedName>
</protein>
<dbReference type="GO" id="GO:0006355">
    <property type="term" value="P:regulation of DNA-templated transcription"/>
    <property type="evidence" value="ECO:0007669"/>
    <property type="project" value="InterPro"/>
</dbReference>
<evidence type="ECO:0000256" key="2">
    <source>
        <dbReference type="PROSITE-ProRule" id="PRU00094"/>
    </source>
</evidence>
<dbReference type="GO" id="GO:0008270">
    <property type="term" value="F:zinc ion binding"/>
    <property type="evidence" value="ECO:0007669"/>
    <property type="project" value="UniProtKB-KW"/>
</dbReference>
<dbReference type="InterPro" id="IPR013088">
    <property type="entry name" value="Znf_NHR/GATA"/>
</dbReference>
<dbReference type="AlphaFoldDB" id="A0A5A9PC30"/>